<proteinExistence type="predicted"/>
<organism evidence="2">
    <name type="scientific">Burkholderia orbicola (strain AU 1054)</name>
    <dbReference type="NCBI Taxonomy" id="331271"/>
    <lineage>
        <taxon>Bacteria</taxon>
        <taxon>Pseudomonadati</taxon>
        <taxon>Pseudomonadota</taxon>
        <taxon>Betaproteobacteria</taxon>
        <taxon>Burkholderiales</taxon>
        <taxon>Burkholderiaceae</taxon>
        <taxon>Burkholderia</taxon>
        <taxon>Burkholderia cepacia complex</taxon>
        <taxon>Burkholderia orbicola</taxon>
    </lineage>
</organism>
<dbReference type="AlphaFoldDB" id="A0A0H2Y0Z0"/>
<evidence type="ECO:0000313" key="2">
    <source>
        <dbReference type="EMBL" id="ABF80162.1"/>
    </source>
</evidence>
<name>A0A0H2Y0Z0_BURO1</name>
<sequence length="60" mass="6898">MRSRYREQHTNGGKSERNVDEAVEGTFPASDPPSIGGVTRMISRPAHRKHHRKSLHIKHR</sequence>
<reference evidence="2" key="1">
    <citation type="submission" date="2006-05" db="EMBL/GenBank/DDBJ databases">
        <title>Complete sequence of chromosome 2 of Burkholderia cenocepacia AU 1054.</title>
        <authorList>
            <consortium name="US DOE Joint Genome Institute"/>
            <person name="Copeland A."/>
            <person name="Lucas S."/>
            <person name="Lapidus A."/>
            <person name="Barry K."/>
            <person name="Detter J.C."/>
            <person name="Glavina del Rio T."/>
            <person name="Hammon N."/>
            <person name="Israni S."/>
            <person name="Dalin E."/>
            <person name="Tice H."/>
            <person name="Pitluck S."/>
            <person name="Chain P."/>
            <person name="Malfatti S."/>
            <person name="Shin M."/>
            <person name="Vergez L."/>
            <person name="Schmutz J."/>
            <person name="Larimer F."/>
            <person name="Land M."/>
            <person name="Hauser L."/>
            <person name="Kyrpides N."/>
            <person name="Lykidis A."/>
            <person name="LiPuma J.J."/>
            <person name="Konstantinidis K."/>
            <person name="Tiedje J.M."/>
            <person name="Richardson P."/>
        </authorList>
    </citation>
    <scope>NUCLEOTIDE SEQUENCE [LARGE SCALE GENOMIC DNA]</scope>
    <source>
        <strain evidence="2">AU 1054</strain>
    </source>
</reference>
<protein>
    <submittedName>
        <fullName evidence="2">Uncharacterized protein</fullName>
    </submittedName>
</protein>
<feature type="region of interest" description="Disordered" evidence="1">
    <location>
        <begin position="1"/>
        <end position="60"/>
    </location>
</feature>
<feature type="compositionally biased region" description="Basic residues" evidence="1">
    <location>
        <begin position="45"/>
        <end position="60"/>
    </location>
</feature>
<dbReference type="EMBL" id="CP000379">
    <property type="protein sequence ID" value="ABF80162.1"/>
    <property type="molecule type" value="Genomic_DNA"/>
</dbReference>
<dbReference type="HOGENOM" id="CLU_2932312_0_0_4"/>
<accession>A0A0H2Y0Z0</accession>
<evidence type="ECO:0000256" key="1">
    <source>
        <dbReference type="SAM" id="MobiDB-lite"/>
    </source>
</evidence>
<feature type="compositionally biased region" description="Basic and acidic residues" evidence="1">
    <location>
        <begin position="1"/>
        <end position="20"/>
    </location>
</feature>
<gene>
    <name evidence="2" type="ordered locus">Bcen_5288</name>
</gene>